<dbReference type="EMBL" id="LLXL01002049">
    <property type="protein sequence ID" value="PKK62009.1"/>
    <property type="molecule type" value="Genomic_DNA"/>
</dbReference>
<comment type="caution">
    <text evidence="2">The sequence shown here is derived from an EMBL/GenBank/DDBJ whole genome shotgun (WGS) entry which is preliminary data.</text>
</comment>
<proteinExistence type="predicted"/>
<evidence type="ECO:0000313" key="3">
    <source>
        <dbReference type="Proteomes" id="UP000233469"/>
    </source>
</evidence>
<sequence length="152" mass="17647">MVLQCSRYGKNNFKKTRDLTNHLNRKFKSPSPVVHIRKNHLSIENLANWLANPEVKNNPSVISKKVSKIDAEWFNLMEKSPSRFQKKSQVSQLEEDSEASSTQVHREGNEDAERWDQKQHESGEIRLLTSAELKDQLGIKKKAYKEKLTFTP</sequence>
<organism evidence="2 3">
    <name type="scientific">Rhizophagus irregularis</name>
    <dbReference type="NCBI Taxonomy" id="588596"/>
    <lineage>
        <taxon>Eukaryota</taxon>
        <taxon>Fungi</taxon>
        <taxon>Fungi incertae sedis</taxon>
        <taxon>Mucoromycota</taxon>
        <taxon>Glomeromycotina</taxon>
        <taxon>Glomeromycetes</taxon>
        <taxon>Glomerales</taxon>
        <taxon>Glomeraceae</taxon>
        <taxon>Rhizophagus</taxon>
    </lineage>
</organism>
<evidence type="ECO:0000313" key="2">
    <source>
        <dbReference type="EMBL" id="PKK62009.1"/>
    </source>
</evidence>
<gene>
    <name evidence="2" type="ORF">RhiirC2_791000</name>
</gene>
<reference evidence="2 3" key="1">
    <citation type="submission" date="2016-04" db="EMBL/GenBank/DDBJ databases">
        <title>Genome analyses suggest a sexual origin of heterokaryosis in a supposedly ancient asexual fungus.</title>
        <authorList>
            <person name="Ropars J."/>
            <person name="Sedzielewska K."/>
            <person name="Noel J."/>
            <person name="Charron P."/>
            <person name="Farinelli L."/>
            <person name="Marton T."/>
            <person name="Kruger M."/>
            <person name="Pelin A."/>
            <person name="Brachmann A."/>
            <person name="Corradi N."/>
        </authorList>
    </citation>
    <scope>NUCLEOTIDE SEQUENCE [LARGE SCALE GENOMIC DNA]</scope>
    <source>
        <strain evidence="2 3">C2</strain>
    </source>
</reference>
<feature type="region of interest" description="Disordered" evidence="1">
    <location>
        <begin position="81"/>
        <end position="126"/>
    </location>
</feature>
<name>A0A2N1MK43_9GLOM</name>
<dbReference type="Proteomes" id="UP000233469">
    <property type="component" value="Unassembled WGS sequence"/>
</dbReference>
<dbReference type="VEuPathDB" id="FungiDB:FUN_021224"/>
<accession>A0A2N1MK43</accession>
<feature type="compositionally biased region" description="Basic and acidic residues" evidence="1">
    <location>
        <begin position="104"/>
        <end position="124"/>
    </location>
</feature>
<reference evidence="2 3" key="2">
    <citation type="submission" date="2017-10" db="EMBL/GenBank/DDBJ databases">
        <title>Extensive intraspecific genome diversity in a model arbuscular mycorrhizal fungus.</title>
        <authorList>
            <person name="Chen E.C.H."/>
            <person name="Morin E."/>
            <person name="Baudet D."/>
            <person name="Noel J."/>
            <person name="Ndikumana S."/>
            <person name="Charron P."/>
            <person name="St-Onge C."/>
            <person name="Giorgi J."/>
            <person name="Grigoriev I.V."/>
            <person name="Roux C."/>
            <person name="Martin F.M."/>
            <person name="Corradi N."/>
        </authorList>
    </citation>
    <scope>NUCLEOTIDE SEQUENCE [LARGE SCALE GENOMIC DNA]</scope>
    <source>
        <strain evidence="2 3">C2</strain>
    </source>
</reference>
<dbReference type="AlphaFoldDB" id="A0A2N1MK43"/>
<protein>
    <submittedName>
        <fullName evidence="2">Uncharacterized protein</fullName>
    </submittedName>
</protein>
<evidence type="ECO:0000256" key="1">
    <source>
        <dbReference type="SAM" id="MobiDB-lite"/>
    </source>
</evidence>